<evidence type="ECO:0000313" key="8">
    <source>
        <dbReference type="Proteomes" id="UP000193380"/>
    </source>
</evidence>
<evidence type="ECO:0000259" key="6">
    <source>
        <dbReference type="Pfam" id="PF05699"/>
    </source>
</evidence>
<dbReference type="PaxDb" id="8022-A0A060YVQ8"/>
<dbReference type="InterPro" id="IPR008906">
    <property type="entry name" value="HATC_C_dom"/>
</dbReference>
<dbReference type="PANTHER" id="PTHR46481">
    <property type="entry name" value="ZINC FINGER BED DOMAIN-CONTAINING PROTEIN 4"/>
    <property type="match status" value="1"/>
</dbReference>
<name>A0A060YVQ8_ONCMY</name>
<keyword evidence="5" id="KW-0539">Nucleus</keyword>
<comment type="subcellular location">
    <subcellularLocation>
        <location evidence="1">Nucleus</location>
    </subcellularLocation>
</comment>
<dbReference type="GO" id="GO:0046983">
    <property type="term" value="F:protein dimerization activity"/>
    <property type="evidence" value="ECO:0007669"/>
    <property type="project" value="InterPro"/>
</dbReference>
<evidence type="ECO:0000313" key="7">
    <source>
        <dbReference type="EMBL" id="CDQ93589.1"/>
    </source>
</evidence>
<dbReference type="Pfam" id="PF05699">
    <property type="entry name" value="Dimer_Tnp_hAT"/>
    <property type="match status" value="1"/>
</dbReference>
<dbReference type="EMBL" id="FR915522">
    <property type="protein sequence ID" value="CDQ93589.1"/>
    <property type="molecule type" value="Genomic_DNA"/>
</dbReference>
<feature type="domain" description="HAT C-terminal dimerisation" evidence="6">
    <location>
        <begin position="575"/>
        <end position="638"/>
    </location>
</feature>
<dbReference type="STRING" id="8022.A0A060YVQ8"/>
<gene>
    <name evidence="7" type="ORF">GSONMT00025305001</name>
</gene>
<dbReference type="PANTHER" id="PTHR46481:SF10">
    <property type="entry name" value="ZINC FINGER BED DOMAIN-CONTAINING PROTEIN 39"/>
    <property type="match status" value="1"/>
</dbReference>
<keyword evidence="2" id="KW-0479">Metal-binding</keyword>
<evidence type="ECO:0000256" key="1">
    <source>
        <dbReference type="ARBA" id="ARBA00004123"/>
    </source>
</evidence>
<evidence type="ECO:0000256" key="3">
    <source>
        <dbReference type="ARBA" id="ARBA00022771"/>
    </source>
</evidence>
<reference evidence="7" key="1">
    <citation type="journal article" date="2014" name="Nat. Commun.">
        <title>The rainbow trout genome provides novel insights into evolution after whole-genome duplication in vertebrates.</title>
        <authorList>
            <person name="Berthelot C."/>
            <person name="Brunet F."/>
            <person name="Chalopin D."/>
            <person name="Juanchich A."/>
            <person name="Bernard M."/>
            <person name="Noel B."/>
            <person name="Bento P."/>
            <person name="Da Silva C."/>
            <person name="Labadie K."/>
            <person name="Alberti A."/>
            <person name="Aury J.M."/>
            <person name="Louis A."/>
            <person name="Dehais P."/>
            <person name="Bardou P."/>
            <person name="Montfort J."/>
            <person name="Klopp C."/>
            <person name="Cabau C."/>
            <person name="Gaspin C."/>
            <person name="Thorgaard G.H."/>
            <person name="Boussaha M."/>
            <person name="Quillet E."/>
            <person name="Guyomard R."/>
            <person name="Galiana D."/>
            <person name="Bobe J."/>
            <person name="Volff J.N."/>
            <person name="Genet C."/>
            <person name="Wincker P."/>
            <person name="Jaillon O."/>
            <person name="Roest Crollius H."/>
            <person name="Guiguen Y."/>
        </authorList>
    </citation>
    <scope>NUCLEOTIDE SEQUENCE [LARGE SCALE GENOMIC DNA]</scope>
</reference>
<accession>A0A060YVQ8</accession>
<proteinExistence type="predicted"/>
<reference evidence="7" key="2">
    <citation type="submission" date="2014-03" db="EMBL/GenBank/DDBJ databases">
        <authorList>
            <person name="Genoscope - CEA"/>
        </authorList>
    </citation>
    <scope>NUCLEOTIDE SEQUENCE</scope>
</reference>
<dbReference type="InterPro" id="IPR012337">
    <property type="entry name" value="RNaseH-like_sf"/>
</dbReference>
<keyword evidence="3" id="KW-0863">Zinc-finger</keyword>
<sequence length="642" mass="72437">MIPKIIIFGYTDYTVVNKKRIATCKTCGKKITDGGATTSNYVRHLKLHKERFEQYQMNKSVTSEPQQSPISQFMETRVGQYSMNHPQQKAINNAILSDLVIDCNLPLSVVENKSFRHFLSVVDSKYSPVCCRTLTSKVENLATERRSKLKTQLSNTDHVSVTVDIWSDRKMRGFLGVTVHCMEKDGERLQLKSNLLACDSVKGPHMAERICEQFEAICGEYGIKDKLDYIISDNAANMRKAFTVCFPIEQEDEVHDEDHLDDPELWNDLTLEHQQTVDAAIAKKQCLQCFAHTLQLVVGDGLKETKVMTPSLSKLSKIVSLLHTNTTFREVFEAEFGERGIPAAVNTRWNSTLKQVKAVIQCDHRKLSHVLEKAGHKELLFTIREWNKMKELVDILKPFGEATDMTQGEKIVTISSVVPSVLSLNHHLEQRKPQVHFLSGLVRSLQASLNKRFLGIFINVKMARTQYGITAPFSDPVYLKAAALDPAFSLMWVEHHVLVKEEVKEEVAQRVKELILEDATGTEQAVPLVDEKEREDHSLGQEDGLFAAYCKRQKKAVGTTPALQLSHYLDICEGQNALLFWAMNRKALPSLSRVAIRVLAVPASSAPVERVFSHGGIILRPHRAQMTDRLLSNLVFCKCNAS</sequence>
<dbReference type="InterPro" id="IPR052035">
    <property type="entry name" value="ZnF_BED_domain_contain"/>
</dbReference>
<dbReference type="GO" id="GO:0008270">
    <property type="term" value="F:zinc ion binding"/>
    <property type="evidence" value="ECO:0007669"/>
    <property type="project" value="UniProtKB-KW"/>
</dbReference>
<evidence type="ECO:0000256" key="2">
    <source>
        <dbReference type="ARBA" id="ARBA00022723"/>
    </source>
</evidence>
<dbReference type="GO" id="GO:0005634">
    <property type="term" value="C:nucleus"/>
    <property type="evidence" value="ECO:0007669"/>
    <property type="project" value="UniProtKB-SubCell"/>
</dbReference>
<evidence type="ECO:0000256" key="4">
    <source>
        <dbReference type="ARBA" id="ARBA00022833"/>
    </source>
</evidence>
<dbReference type="Proteomes" id="UP000193380">
    <property type="component" value="Unassembled WGS sequence"/>
</dbReference>
<dbReference type="AlphaFoldDB" id="A0A060YVQ8"/>
<protein>
    <recommendedName>
        <fullName evidence="6">HAT C-terminal dimerisation domain-containing protein</fullName>
    </recommendedName>
</protein>
<evidence type="ECO:0000256" key="5">
    <source>
        <dbReference type="ARBA" id="ARBA00023242"/>
    </source>
</evidence>
<keyword evidence="4" id="KW-0862">Zinc</keyword>
<dbReference type="SUPFAM" id="SSF53098">
    <property type="entry name" value="Ribonuclease H-like"/>
    <property type="match status" value="1"/>
</dbReference>
<organism evidence="7 8">
    <name type="scientific">Oncorhynchus mykiss</name>
    <name type="common">Rainbow trout</name>
    <name type="synonym">Salmo gairdneri</name>
    <dbReference type="NCBI Taxonomy" id="8022"/>
    <lineage>
        <taxon>Eukaryota</taxon>
        <taxon>Metazoa</taxon>
        <taxon>Chordata</taxon>
        <taxon>Craniata</taxon>
        <taxon>Vertebrata</taxon>
        <taxon>Euteleostomi</taxon>
        <taxon>Actinopterygii</taxon>
        <taxon>Neopterygii</taxon>
        <taxon>Teleostei</taxon>
        <taxon>Protacanthopterygii</taxon>
        <taxon>Salmoniformes</taxon>
        <taxon>Salmonidae</taxon>
        <taxon>Salmoninae</taxon>
        <taxon>Oncorhynchus</taxon>
    </lineage>
</organism>